<evidence type="ECO:0000313" key="2">
    <source>
        <dbReference type="EMBL" id="GES94221.1"/>
    </source>
</evidence>
<dbReference type="OrthoDB" id="2499658at2759"/>
<dbReference type="Proteomes" id="UP000615446">
    <property type="component" value="Unassembled WGS sequence"/>
</dbReference>
<proteinExistence type="predicted"/>
<sequence>MEYTFISKETFETLLNNYLSRLPECKQDKALINLDLLGKIKAVLLDPKNFHICDKNTRNWAMKRFCLEEVVPGDFRVLVKADNKPVLVIDLIDLSYDPDGEYKYICHIRDHFTRFSWAKALTSKRAVEVAAYLFDLFHFLGSPPKILQSDNGKEFTATIIKELISLWPTVKTIIGRPRHPQSQVILSINHSYCRSHKKTPYELVFGDKPHGGCTLIEDLFSKGIYDEENIPETVTIKDFEYSAENLDDDMVDEQAIPASSSSFPAPSLSTLPTPISLPSVPASSPQIIKDLGEIEERDDDCISIDSVDTVKSAQIQYETYNVNDNEHTPKISQYHPIPIDPVLIDITNTAIRSETTITGHDILREAAWKNLQSYTDKMVNQMNKKKCSISYEVGDLVRITIPKIDRSGIDRPTLPCKVLEITKNNQYVLGSKFGIINVHYSPGEIEPLGTIDFPELNNLPSNKISVREAAHLQSTGLVTGAICNCKSNCNNNKCRCKKVGQNCGSRCHSGRPCQNKCEN</sequence>
<dbReference type="GO" id="GO:0005634">
    <property type="term" value="C:nucleus"/>
    <property type="evidence" value="ECO:0007669"/>
    <property type="project" value="UniProtKB-ARBA"/>
</dbReference>
<comment type="caution">
    <text evidence="2">The sequence shown here is derived from an EMBL/GenBank/DDBJ whole genome shotgun (WGS) entry which is preliminary data.</text>
</comment>
<gene>
    <name evidence="2" type="ORF">RCL2_002096800</name>
</gene>
<dbReference type="SUPFAM" id="SSF53098">
    <property type="entry name" value="Ribonuclease H-like"/>
    <property type="match status" value="1"/>
</dbReference>
<dbReference type="AlphaFoldDB" id="A0A8H3QW76"/>
<dbReference type="EMBL" id="BLAL01000231">
    <property type="protein sequence ID" value="GES94221.1"/>
    <property type="molecule type" value="Genomic_DNA"/>
</dbReference>
<dbReference type="GO" id="GO:0015074">
    <property type="term" value="P:DNA integration"/>
    <property type="evidence" value="ECO:0007669"/>
    <property type="project" value="InterPro"/>
</dbReference>
<dbReference type="Pfam" id="PF00665">
    <property type="entry name" value="rve"/>
    <property type="match status" value="1"/>
</dbReference>
<dbReference type="InterPro" id="IPR001584">
    <property type="entry name" value="Integrase_cat-core"/>
</dbReference>
<name>A0A8H3QW76_9GLOM</name>
<evidence type="ECO:0000313" key="3">
    <source>
        <dbReference type="Proteomes" id="UP000615446"/>
    </source>
</evidence>
<accession>A0A8H3QW76</accession>
<dbReference type="Gene3D" id="3.30.420.10">
    <property type="entry name" value="Ribonuclease H-like superfamily/Ribonuclease H"/>
    <property type="match status" value="1"/>
</dbReference>
<evidence type="ECO:0000259" key="1">
    <source>
        <dbReference type="PROSITE" id="PS50994"/>
    </source>
</evidence>
<dbReference type="InterPro" id="IPR012337">
    <property type="entry name" value="RNaseH-like_sf"/>
</dbReference>
<dbReference type="PROSITE" id="PS50994">
    <property type="entry name" value="INTEGRASE"/>
    <property type="match status" value="1"/>
</dbReference>
<organism evidence="2 3">
    <name type="scientific">Rhizophagus clarus</name>
    <dbReference type="NCBI Taxonomy" id="94130"/>
    <lineage>
        <taxon>Eukaryota</taxon>
        <taxon>Fungi</taxon>
        <taxon>Fungi incertae sedis</taxon>
        <taxon>Mucoromycota</taxon>
        <taxon>Glomeromycotina</taxon>
        <taxon>Glomeromycetes</taxon>
        <taxon>Glomerales</taxon>
        <taxon>Glomeraceae</taxon>
        <taxon>Rhizophagus</taxon>
    </lineage>
</organism>
<dbReference type="GO" id="GO:0003676">
    <property type="term" value="F:nucleic acid binding"/>
    <property type="evidence" value="ECO:0007669"/>
    <property type="project" value="InterPro"/>
</dbReference>
<feature type="domain" description="Integrase catalytic" evidence="1">
    <location>
        <begin position="68"/>
        <end position="183"/>
    </location>
</feature>
<reference evidence="2" key="1">
    <citation type="submission" date="2019-10" db="EMBL/GenBank/DDBJ databases">
        <title>Conservation and host-specific expression of non-tandemly repeated heterogenous ribosome RNA gene in arbuscular mycorrhizal fungi.</title>
        <authorList>
            <person name="Maeda T."/>
            <person name="Kobayashi Y."/>
            <person name="Nakagawa T."/>
            <person name="Ezawa T."/>
            <person name="Yamaguchi K."/>
            <person name="Bino T."/>
            <person name="Nishimoto Y."/>
            <person name="Shigenobu S."/>
            <person name="Kawaguchi M."/>
        </authorList>
    </citation>
    <scope>NUCLEOTIDE SEQUENCE</scope>
    <source>
        <strain evidence="2">HR1</strain>
    </source>
</reference>
<dbReference type="InterPro" id="IPR036397">
    <property type="entry name" value="RNaseH_sf"/>
</dbReference>
<protein>
    <submittedName>
        <fullName evidence="2">KRAB-A domain-containing protein 2-like</fullName>
    </submittedName>
</protein>